<dbReference type="PANTHER" id="PTHR33928:SF2">
    <property type="entry name" value="PECTATE LYASE SUPERFAMILY PROTEIN DOMAIN-CONTAINING PROTEIN-RELATED"/>
    <property type="match status" value="1"/>
</dbReference>
<dbReference type="InterPro" id="IPR011050">
    <property type="entry name" value="Pectin_lyase_fold/virulence"/>
</dbReference>
<keyword evidence="3" id="KW-0378">Hydrolase</keyword>
<evidence type="ECO:0000259" key="2">
    <source>
        <dbReference type="Pfam" id="PF12708"/>
    </source>
</evidence>
<dbReference type="InterPro" id="IPR039279">
    <property type="entry name" value="QRT3-like"/>
</dbReference>
<accession>A0A0C9Z4G3</accession>
<reference evidence="4" key="2">
    <citation type="submission" date="2015-01" db="EMBL/GenBank/DDBJ databases">
        <title>Evolutionary Origins and Diversification of the Mycorrhizal Mutualists.</title>
        <authorList>
            <consortium name="DOE Joint Genome Institute"/>
            <consortium name="Mycorrhizal Genomics Consortium"/>
            <person name="Kohler A."/>
            <person name="Kuo A."/>
            <person name="Nagy L.G."/>
            <person name="Floudas D."/>
            <person name="Copeland A."/>
            <person name="Barry K.W."/>
            <person name="Cichocki N."/>
            <person name="Veneault-Fourrey C."/>
            <person name="LaButti K."/>
            <person name="Lindquist E.A."/>
            <person name="Lipzen A."/>
            <person name="Lundell T."/>
            <person name="Morin E."/>
            <person name="Murat C."/>
            <person name="Riley R."/>
            <person name="Ohm R."/>
            <person name="Sun H."/>
            <person name="Tunlid A."/>
            <person name="Henrissat B."/>
            <person name="Grigoriev I.V."/>
            <person name="Hibbett D.S."/>
            <person name="Martin F."/>
        </authorList>
    </citation>
    <scope>NUCLEOTIDE SEQUENCE [LARGE SCALE GENOMIC DNA]</scope>
    <source>
        <strain evidence="4">441</strain>
    </source>
</reference>
<evidence type="ECO:0000313" key="3">
    <source>
        <dbReference type="EMBL" id="KIK21024.1"/>
    </source>
</evidence>
<feature type="domain" description="Rhamnogalacturonase A/B/Epimerase-like pectate lyase" evidence="2">
    <location>
        <begin position="423"/>
        <end position="485"/>
    </location>
</feature>
<dbReference type="AlphaFoldDB" id="A0A0C9Z4G3"/>
<dbReference type="OrthoDB" id="1046782at2759"/>
<dbReference type="Gene3D" id="2.160.20.10">
    <property type="entry name" value="Single-stranded right-handed beta-helix, Pectin lyase-like"/>
    <property type="match status" value="2"/>
</dbReference>
<evidence type="ECO:0000256" key="1">
    <source>
        <dbReference type="SAM" id="SignalP"/>
    </source>
</evidence>
<sequence length="789" mass="84526">MFGRLSLLVSCIHILLVPSFTSALGTSCTAPLTTGTAAPEDPYWLETITHQGISAFNPDPATYQVFRNVKDFGAAGDGVTDDTDAINAAMSTGDRCGGGTCGSSTITPAIVYFPPGTYLVSAPIDTYYYTQMIGDAKHPPTLLADAGFQGKAVIDADPYLADGSQWFINQNNFYRSVRNLIIDLRQMPATAPAIGLHWQVSQATSLINVVVEMSKENGTQHQGLISFVWRFSPDELSDIVFNGGMNGIYVGNQQFTVRNITINDAEIAVASPWNWAGWTWQGVSINNCTSAIPVLPVRSMLGKGVGSETITDAVVMNTEVFISTTAPVNNSFGGSLVLNNIMLHNVPVAVGVQDGEVVLKGTNDTTSIKSWAQGNIFSGTDGKPVFTQGPIPGPLIPGNLLDSEGRVFGKSHPQYADYALDQIVSVRSMGATGDGVTDDTAALQAVFDQYAGCKLIFVDAGTYYITDTLIIPAGSQVAGEAWSVIMGGGSKFEDESGPDCLFGANGVFTPSGILEITDIVFTTRGATPGAIVLEWNIHEPTGVQGGAGMWDSHIRSLFTNMIPDLAAGTDLQLADCPAGSQSPNCMAAFMSLHLTQGSSAYLEGTWVWTADHDMDDPELRQINVFTGRGLLSESLGPVWLIGTAEHAAIYQYNLHGAESHWIGFAQTETPYYQPVPQAPAPYSINKKYADPTFEGTLGRAWALYVQQSWSITLFGGGFYSFFQNYSTACLANVSCQDQIFNIDAASTIQVYGLSTVGTEYQLSVDHKGVVDEASNPTGFQQSFAAWTRW</sequence>
<proteinExistence type="predicted"/>
<feature type="domain" description="Rhamnogalacturonase A/B/Epimerase-like pectate lyase" evidence="2">
    <location>
        <begin position="66"/>
        <end position="292"/>
    </location>
</feature>
<feature type="signal peptide" evidence="1">
    <location>
        <begin position="1"/>
        <end position="23"/>
    </location>
</feature>
<gene>
    <name evidence="3" type="ORF">PISMIDRAFT_104752</name>
</gene>
<organism evidence="3 4">
    <name type="scientific">Pisolithus microcarpus 441</name>
    <dbReference type="NCBI Taxonomy" id="765257"/>
    <lineage>
        <taxon>Eukaryota</taxon>
        <taxon>Fungi</taxon>
        <taxon>Dikarya</taxon>
        <taxon>Basidiomycota</taxon>
        <taxon>Agaricomycotina</taxon>
        <taxon>Agaricomycetes</taxon>
        <taxon>Agaricomycetidae</taxon>
        <taxon>Boletales</taxon>
        <taxon>Sclerodermatineae</taxon>
        <taxon>Pisolithaceae</taxon>
        <taxon>Pisolithus</taxon>
    </lineage>
</organism>
<keyword evidence="1" id="KW-0732">Signal</keyword>
<dbReference type="GO" id="GO:0004650">
    <property type="term" value="F:polygalacturonase activity"/>
    <property type="evidence" value="ECO:0007669"/>
    <property type="project" value="InterPro"/>
</dbReference>
<feature type="chain" id="PRO_5002207008" evidence="1">
    <location>
        <begin position="24"/>
        <end position="789"/>
    </location>
</feature>
<dbReference type="EMBL" id="KN833756">
    <property type="protein sequence ID" value="KIK21024.1"/>
    <property type="molecule type" value="Genomic_DNA"/>
</dbReference>
<dbReference type="CDD" id="cd23668">
    <property type="entry name" value="GH55_beta13glucanase-like"/>
    <property type="match status" value="1"/>
</dbReference>
<dbReference type="HOGENOM" id="CLU_002540_2_2_1"/>
<dbReference type="InterPro" id="IPR012334">
    <property type="entry name" value="Pectin_lyas_fold"/>
</dbReference>
<dbReference type="STRING" id="765257.A0A0C9Z4G3"/>
<name>A0A0C9Z4G3_9AGAM</name>
<keyword evidence="4" id="KW-1185">Reference proteome</keyword>
<dbReference type="Pfam" id="PF12708">
    <property type="entry name" value="Pect-lyase_RHGA_epim"/>
    <property type="match status" value="2"/>
</dbReference>
<protein>
    <submittedName>
        <fullName evidence="3">Glycoside hydrolase family 55 protein</fullName>
    </submittedName>
</protein>
<dbReference type="PROSITE" id="PS51257">
    <property type="entry name" value="PROKAR_LIPOPROTEIN"/>
    <property type="match status" value="1"/>
</dbReference>
<dbReference type="SUPFAM" id="SSF51126">
    <property type="entry name" value="Pectin lyase-like"/>
    <property type="match status" value="2"/>
</dbReference>
<dbReference type="PANTHER" id="PTHR33928">
    <property type="entry name" value="POLYGALACTURONASE QRT3"/>
    <property type="match status" value="1"/>
</dbReference>
<dbReference type="InterPro" id="IPR024535">
    <property type="entry name" value="RHGA/B-epi-like_pectate_lyase"/>
</dbReference>
<reference evidence="3 4" key="1">
    <citation type="submission" date="2014-04" db="EMBL/GenBank/DDBJ databases">
        <authorList>
            <consortium name="DOE Joint Genome Institute"/>
            <person name="Kuo A."/>
            <person name="Kohler A."/>
            <person name="Costa M.D."/>
            <person name="Nagy L.G."/>
            <person name="Floudas D."/>
            <person name="Copeland A."/>
            <person name="Barry K.W."/>
            <person name="Cichocki N."/>
            <person name="Veneault-Fourrey C."/>
            <person name="LaButti K."/>
            <person name="Lindquist E.A."/>
            <person name="Lipzen A."/>
            <person name="Lundell T."/>
            <person name="Morin E."/>
            <person name="Murat C."/>
            <person name="Sun H."/>
            <person name="Tunlid A."/>
            <person name="Henrissat B."/>
            <person name="Grigoriev I.V."/>
            <person name="Hibbett D.S."/>
            <person name="Martin F."/>
            <person name="Nordberg H.P."/>
            <person name="Cantor M.N."/>
            <person name="Hua S.X."/>
        </authorList>
    </citation>
    <scope>NUCLEOTIDE SEQUENCE [LARGE SCALE GENOMIC DNA]</scope>
    <source>
        <strain evidence="3 4">441</strain>
    </source>
</reference>
<evidence type="ECO:0000313" key="4">
    <source>
        <dbReference type="Proteomes" id="UP000054018"/>
    </source>
</evidence>
<dbReference type="Proteomes" id="UP000054018">
    <property type="component" value="Unassembled WGS sequence"/>
</dbReference>